<feature type="coiled-coil region" evidence="1">
    <location>
        <begin position="120"/>
        <end position="147"/>
    </location>
</feature>
<evidence type="ECO:0000256" key="1">
    <source>
        <dbReference type="SAM" id="Coils"/>
    </source>
</evidence>
<gene>
    <name evidence="2" type="ORF">SAMN05216582_12729</name>
</gene>
<dbReference type="RefSeq" id="WP_073091845.1">
    <property type="nucleotide sequence ID" value="NZ_FRBC01000027.1"/>
</dbReference>
<evidence type="ECO:0000313" key="2">
    <source>
        <dbReference type="EMBL" id="SHK96028.1"/>
    </source>
</evidence>
<evidence type="ECO:0000313" key="3">
    <source>
        <dbReference type="Proteomes" id="UP000184263"/>
    </source>
</evidence>
<name>A0A1M6WQN3_SELRU</name>
<dbReference type="Proteomes" id="UP000184263">
    <property type="component" value="Unassembled WGS sequence"/>
</dbReference>
<keyword evidence="1" id="KW-0175">Coiled coil</keyword>
<dbReference type="AlphaFoldDB" id="A0A1M6WQN3"/>
<dbReference type="OrthoDB" id="1669102at2"/>
<proteinExistence type="predicted"/>
<protein>
    <submittedName>
        <fullName evidence="2">Uncharacterized protein</fullName>
    </submittedName>
</protein>
<sequence>MKQLIILLLSIVIISNGFCSAEVKVFSGSAKSEVMLNETLDDTKERLLHQALRSIAESAGVYVESYTKVENQVLKSDITTVISSAVVKVNCVEYSPVLYNDVGQRELSVNVTATVDTDNVLKMSQKLQVYENELILANEKIKKLRDKLGDDSRFVLNDPVPNIIITHNALWGEVDINQLLHKTHIIPKINIPIYKEPYENSKIVSTESAGQYLNVIATEMHSFPKKGKTKIINNPFEDFIHIRGTYSSINAGRILPSVGDYIYLLRYSGEGVYQALYRDNIISVPYNGIKNISDKYDMDGIHRGFYAVFEGTENSLFCEEWICVKNIQGLEGWVLLKEKNDWQLPLSRNQGQGIFHYNHF</sequence>
<organism evidence="2 3">
    <name type="scientific">Selenomonas ruminantium</name>
    <dbReference type="NCBI Taxonomy" id="971"/>
    <lineage>
        <taxon>Bacteria</taxon>
        <taxon>Bacillati</taxon>
        <taxon>Bacillota</taxon>
        <taxon>Negativicutes</taxon>
        <taxon>Selenomonadales</taxon>
        <taxon>Selenomonadaceae</taxon>
        <taxon>Selenomonas</taxon>
    </lineage>
</organism>
<reference evidence="2 3" key="1">
    <citation type="submission" date="2016-11" db="EMBL/GenBank/DDBJ databases">
        <authorList>
            <person name="Jaros S."/>
            <person name="Januszkiewicz K."/>
            <person name="Wedrychowicz H."/>
        </authorList>
    </citation>
    <scope>NUCLEOTIDE SEQUENCE [LARGE SCALE GENOMIC DNA]</scope>
    <source>
        <strain evidence="2 3">HD4</strain>
    </source>
</reference>
<accession>A0A1M6WQN3</accession>
<dbReference type="EMBL" id="FRBC01000027">
    <property type="protein sequence ID" value="SHK96028.1"/>
    <property type="molecule type" value="Genomic_DNA"/>
</dbReference>